<evidence type="ECO:0000313" key="2">
    <source>
        <dbReference type="EMBL" id="CAL6054797.1"/>
    </source>
</evidence>
<dbReference type="Proteomes" id="UP001642409">
    <property type="component" value="Unassembled WGS sequence"/>
</dbReference>
<proteinExistence type="predicted"/>
<dbReference type="AlphaFoldDB" id="A0AA86NKR9"/>
<comment type="caution">
    <text evidence="1">The sequence shown here is derived from an EMBL/GenBank/DDBJ whole genome shotgun (WGS) entry which is preliminary data.</text>
</comment>
<evidence type="ECO:0000313" key="3">
    <source>
        <dbReference type="Proteomes" id="UP001642409"/>
    </source>
</evidence>
<dbReference type="EMBL" id="CATOUU010000204">
    <property type="protein sequence ID" value="CAI9920761.1"/>
    <property type="molecule type" value="Genomic_DNA"/>
</dbReference>
<keyword evidence="3" id="KW-1185">Reference proteome</keyword>
<reference evidence="2 3" key="2">
    <citation type="submission" date="2024-07" db="EMBL/GenBank/DDBJ databases">
        <authorList>
            <person name="Akdeniz Z."/>
        </authorList>
    </citation>
    <scope>NUCLEOTIDE SEQUENCE [LARGE SCALE GENOMIC DNA]</scope>
</reference>
<sequence>MLKHRLPARSRWPTPSRQSVQIAISQALMLANGDCIFITRARPAVVPFISWTSFERASFDMAQCDARHVPRISVCRRRRVISQQDRVAPNQNLPYALKCQELLDLNSIQTFFVRILPVYTEVRTEICTQQYYNQYFQHIHSIDSCDS</sequence>
<organism evidence="1">
    <name type="scientific">Hexamita inflata</name>
    <dbReference type="NCBI Taxonomy" id="28002"/>
    <lineage>
        <taxon>Eukaryota</taxon>
        <taxon>Metamonada</taxon>
        <taxon>Diplomonadida</taxon>
        <taxon>Hexamitidae</taxon>
        <taxon>Hexamitinae</taxon>
        <taxon>Hexamita</taxon>
    </lineage>
</organism>
<name>A0AA86NKR9_9EUKA</name>
<protein>
    <submittedName>
        <fullName evidence="2">Hypothetical_protein</fullName>
    </submittedName>
</protein>
<gene>
    <name evidence="2" type="ORF">HINF_LOCUS46235</name>
    <name evidence="1" type="ORF">HINF_LOCUS8406</name>
</gene>
<reference evidence="1" key="1">
    <citation type="submission" date="2023-06" db="EMBL/GenBank/DDBJ databases">
        <authorList>
            <person name="Kurt Z."/>
        </authorList>
    </citation>
    <scope>NUCLEOTIDE SEQUENCE</scope>
</reference>
<accession>A0AA86NKR9</accession>
<dbReference type="EMBL" id="CAXDID020000204">
    <property type="protein sequence ID" value="CAL6054797.1"/>
    <property type="molecule type" value="Genomic_DNA"/>
</dbReference>
<evidence type="ECO:0000313" key="1">
    <source>
        <dbReference type="EMBL" id="CAI9920761.1"/>
    </source>
</evidence>